<dbReference type="CDD" id="cd00293">
    <property type="entry name" value="USP-like"/>
    <property type="match status" value="1"/>
</dbReference>
<feature type="domain" description="UspA" evidence="3">
    <location>
        <begin position="180"/>
        <end position="315"/>
    </location>
</feature>
<evidence type="ECO:0000256" key="1">
    <source>
        <dbReference type="ARBA" id="ARBA00008791"/>
    </source>
</evidence>
<comment type="caution">
    <text evidence="4">The sequence shown here is derived from an EMBL/GenBank/DDBJ whole genome shotgun (WGS) entry which is preliminary data.</text>
</comment>
<accession>A0ABW0BER7</accession>
<evidence type="ECO:0000256" key="2">
    <source>
        <dbReference type="SAM" id="MobiDB-lite"/>
    </source>
</evidence>
<dbReference type="EMBL" id="JBHSKD010000002">
    <property type="protein sequence ID" value="MFC5175487.1"/>
    <property type="molecule type" value="Genomic_DNA"/>
</dbReference>
<proteinExistence type="inferred from homology"/>
<dbReference type="RefSeq" id="WP_378586314.1">
    <property type="nucleotide sequence ID" value="NZ_JBHSKD010000002.1"/>
</dbReference>
<reference evidence="5" key="1">
    <citation type="journal article" date="2019" name="Int. J. Syst. Evol. Microbiol.">
        <title>The Global Catalogue of Microorganisms (GCM) 10K type strain sequencing project: providing services to taxonomists for standard genome sequencing and annotation.</title>
        <authorList>
            <consortium name="The Broad Institute Genomics Platform"/>
            <consortium name="The Broad Institute Genome Sequencing Center for Infectious Disease"/>
            <person name="Wu L."/>
            <person name="Ma J."/>
        </authorList>
    </citation>
    <scope>NUCLEOTIDE SEQUENCE [LARGE SCALE GENOMIC DNA]</scope>
    <source>
        <strain evidence="5">DFY41</strain>
    </source>
</reference>
<feature type="region of interest" description="Disordered" evidence="2">
    <location>
        <begin position="1"/>
        <end position="28"/>
    </location>
</feature>
<dbReference type="Gene3D" id="3.40.50.12370">
    <property type="match status" value="1"/>
</dbReference>
<dbReference type="Pfam" id="PF00582">
    <property type="entry name" value="Usp"/>
    <property type="match status" value="2"/>
</dbReference>
<dbReference type="Proteomes" id="UP001596087">
    <property type="component" value="Unassembled WGS sequence"/>
</dbReference>
<evidence type="ECO:0000259" key="3">
    <source>
        <dbReference type="Pfam" id="PF00582"/>
    </source>
</evidence>
<dbReference type="SUPFAM" id="SSF52402">
    <property type="entry name" value="Adenine nucleotide alpha hydrolases-like"/>
    <property type="match status" value="2"/>
</dbReference>
<feature type="domain" description="UspA" evidence="3">
    <location>
        <begin position="41"/>
        <end position="168"/>
    </location>
</feature>
<name>A0ABW0BER7_9ACTN</name>
<organism evidence="4 5">
    <name type="scientific">Nocardioides taihuensis</name>
    <dbReference type="NCBI Taxonomy" id="1835606"/>
    <lineage>
        <taxon>Bacteria</taxon>
        <taxon>Bacillati</taxon>
        <taxon>Actinomycetota</taxon>
        <taxon>Actinomycetes</taxon>
        <taxon>Propionibacteriales</taxon>
        <taxon>Nocardioidaceae</taxon>
        <taxon>Nocardioides</taxon>
    </lineage>
</organism>
<sequence length="319" mass="33690">MTTDTSTTGTTQQATQQATETGGGATGTTIGVLLPVPAGGLDDAALDAAAEEARTRGCGIELAHVVHVTIGVPASSDQVRQVDSSLGEVGRRVLTAAADGLRERLGDDVPVTSELFFGPVVATLVERSAGAEVVFLPRRDLGRLERLVTSSVSNGVAARAHVPVLSVPPGWRRSPTRPRIVTAAVDHPETSGAAEIGCALERAAATGAALHVLRAAWVPQPYQGVVFQDQTREELLIEARRELEDATRHLVDAHPEVSVTWDVVWERPVDALVRASHRSELLVLGRRHPSLPVGSHLGPVARSVLRHSEGPVMVVETGE</sequence>
<comment type="similarity">
    <text evidence="1">Belongs to the universal stress protein A family.</text>
</comment>
<gene>
    <name evidence="4" type="ORF">ACFPGP_02305</name>
</gene>
<feature type="compositionally biased region" description="Low complexity" evidence="2">
    <location>
        <begin position="1"/>
        <end position="20"/>
    </location>
</feature>
<keyword evidence="5" id="KW-1185">Reference proteome</keyword>
<dbReference type="PANTHER" id="PTHR46268">
    <property type="entry name" value="STRESS RESPONSE PROTEIN NHAX"/>
    <property type="match status" value="1"/>
</dbReference>
<protein>
    <submittedName>
        <fullName evidence="4">Universal stress protein</fullName>
    </submittedName>
</protein>
<evidence type="ECO:0000313" key="5">
    <source>
        <dbReference type="Proteomes" id="UP001596087"/>
    </source>
</evidence>
<dbReference type="InterPro" id="IPR006016">
    <property type="entry name" value="UspA"/>
</dbReference>
<dbReference type="PANTHER" id="PTHR46268:SF6">
    <property type="entry name" value="UNIVERSAL STRESS PROTEIN UP12"/>
    <property type="match status" value="1"/>
</dbReference>
<evidence type="ECO:0000313" key="4">
    <source>
        <dbReference type="EMBL" id="MFC5175487.1"/>
    </source>
</evidence>